<keyword evidence="1" id="KW-0812">Transmembrane</keyword>
<evidence type="ECO:0000313" key="3">
    <source>
        <dbReference type="Proteomes" id="UP001165263"/>
    </source>
</evidence>
<dbReference type="EMBL" id="JANUHC010000004">
    <property type="protein sequence ID" value="MCS0630512.1"/>
    <property type="molecule type" value="Genomic_DNA"/>
</dbReference>
<dbReference type="Proteomes" id="UP001165263">
    <property type="component" value="Unassembled WGS sequence"/>
</dbReference>
<organism evidence="2 3">
    <name type="scientific">Telluria mixta</name>
    <dbReference type="NCBI Taxonomy" id="34071"/>
    <lineage>
        <taxon>Bacteria</taxon>
        <taxon>Pseudomonadati</taxon>
        <taxon>Pseudomonadota</taxon>
        <taxon>Betaproteobacteria</taxon>
        <taxon>Burkholderiales</taxon>
        <taxon>Oxalobacteraceae</taxon>
        <taxon>Telluria group</taxon>
        <taxon>Telluria</taxon>
    </lineage>
</organism>
<feature type="transmembrane region" description="Helical" evidence="1">
    <location>
        <begin position="6"/>
        <end position="24"/>
    </location>
</feature>
<evidence type="ECO:0000313" key="2">
    <source>
        <dbReference type="EMBL" id="MCS0630512.1"/>
    </source>
</evidence>
<keyword evidence="1" id="KW-0472">Membrane</keyword>
<accession>A0ABT2BZY3</accession>
<sequence length="226" mass="24494">METEHYLFLLSMSVLAALTCVYGMKFLAKGNLLLGVQWLVVACAGASIVVFALGDVDAAYRIAYFCDAFTRGCGGPVVMTLGLMVATHRYEPLPCFDVYLLAGSAAGTAALMAADAAAPVRSVFYLVMWGLFSLYLAWFAWKLLGVQAFAHAFGVTIVLVSTLAVAGGYDYVTLPGDEEHLQFYTLAGPVWSFMAVELYYAYCALERAVPAARPDQLVRGCVERLF</sequence>
<protein>
    <recommendedName>
        <fullName evidence="4">Transporter</fullName>
    </recommendedName>
</protein>
<feature type="transmembrane region" description="Helical" evidence="1">
    <location>
        <begin position="123"/>
        <end position="141"/>
    </location>
</feature>
<dbReference type="RefSeq" id="WP_259449615.1">
    <property type="nucleotide sequence ID" value="NZ_CP119520.1"/>
</dbReference>
<reference evidence="2" key="1">
    <citation type="submission" date="2022-08" db="EMBL/GenBank/DDBJ databases">
        <title>Reclassification of Massilia species as members of the genera Telluria, Duganella, Pseudoduganella, Mokoshia gen. nov. and Zemynaea gen. nov. using orthogonal and non-orthogonal genome-based approaches.</title>
        <authorList>
            <person name="Bowman J.P."/>
        </authorList>
    </citation>
    <scope>NUCLEOTIDE SEQUENCE</scope>
    <source>
        <strain evidence="2">LMG 11547</strain>
    </source>
</reference>
<feature type="transmembrane region" description="Helical" evidence="1">
    <location>
        <begin position="148"/>
        <end position="169"/>
    </location>
</feature>
<feature type="transmembrane region" description="Helical" evidence="1">
    <location>
        <begin position="62"/>
        <end position="86"/>
    </location>
</feature>
<proteinExistence type="predicted"/>
<evidence type="ECO:0008006" key="4">
    <source>
        <dbReference type="Google" id="ProtNLM"/>
    </source>
</evidence>
<name>A0ABT2BZY3_9BURK</name>
<keyword evidence="3" id="KW-1185">Reference proteome</keyword>
<evidence type="ECO:0000256" key="1">
    <source>
        <dbReference type="SAM" id="Phobius"/>
    </source>
</evidence>
<gene>
    <name evidence="2" type="ORF">NX786_14325</name>
</gene>
<feature type="transmembrane region" description="Helical" evidence="1">
    <location>
        <begin position="181"/>
        <end position="202"/>
    </location>
</feature>
<feature type="transmembrane region" description="Helical" evidence="1">
    <location>
        <begin position="36"/>
        <end position="56"/>
    </location>
</feature>
<keyword evidence="1" id="KW-1133">Transmembrane helix</keyword>
<comment type="caution">
    <text evidence="2">The sequence shown here is derived from an EMBL/GenBank/DDBJ whole genome shotgun (WGS) entry which is preliminary data.</text>
</comment>